<dbReference type="Gramene" id="OMO60779">
    <property type="protein sequence ID" value="OMO60779"/>
    <property type="gene ID" value="CCACVL1_23884"/>
</dbReference>
<organism evidence="2 3">
    <name type="scientific">Corchorus capsularis</name>
    <name type="common">Jute</name>
    <dbReference type="NCBI Taxonomy" id="210143"/>
    <lineage>
        <taxon>Eukaryota</taxon>
        <taxon>Viridiplantae</taxon>
        <taxon>Streptophyta</taxon>
        <taxon>Embryophyta</taxon>
        <taxon>Tracheophyta</taxon>
        <taxon>Spermatophyta</taxon>
        <taxon>Magnoliopsida</taxon>
        <taxon>eudicotyledons</taxon>
        <taxon>Gunneridae</taxon>
        <taxon>Pentapetalae</taxon>
        <taxon>rosids</taxon>
        <taxon>malvids</taxon>
        <taxon>Malvales</taxon>
        <taxon>Malvaceae</taxon>
        <taxon>Grewioideae</taxon>
        <taxon>Apeibeae</taxon>
        <taxon>Corchorus</taxon>
    </lineage>
</organism>
<gene>
    <name evidence="2" type="ORF">CCACVL1_23884</name>
</gene>
<protein>
    <submittedName>
        <fullName evidence="2">Uncharacterized protein</fullName>
    </submittedName>
</protein>
<dbReference type="AlphaFoldDB" id="A0A1R3GRW0"/>
<comment type="caution">
    <text evidence="2">The sequence shown here is derived from an EMBL/GenBank/DDBJ whole genome shotgun (WGS) entry which is preliminary data.</text>
</comment>
<feature type="region of interest" description="Disordered" evidence="1">
    <location>
        <begin position="1"/>
        <end position="25"/>
    </location>
</feature>
<dbReference type="EMBL" id="AWWV01013645">
    <property type="protein sequence ID" value="OMO60779.1"/>
    <property type="molecule type" value="Genomic_DNA"/>
</dbReference>
<reference evidence="2 3" key="1">
    <citation type="submission" date="2013-09" db="EMBL/GenBank/DDBJ databases">
        <title>Corchorus capsularis genome sequencing.</title>
        <authorList>
            <person name="Alam M."/>
            <person name="Haque M.S."/>
            <person name="Islam M.S."/>
            <person name="Emdad E.M."/>
            <person name="Islam M.M."/>
            <person name="Ahmed B."/>
            <person name="Halim A."/>
            <person name="Hossen Q.M.M."/>
            <person name="Hossain M.Z."/>
            <person name="Ahmed R."/>
            <person name="Khan M.M."/>
            <person name="Islam R."/>
            <person name="Rashid M.M."/>
            <person name="Khan S.A."/>
            <person name="Rahman M.S."/>
            <person name="Alam M."/>
        </authorList>
    </citation>
    <scope>NUCLEOTIDE SEQUENCE [LARGE SCALE GENOMIC DNA]</scope>
    <source>
        <strain evidence="3">cv. CVL-1</strain>
        <tissue evidence="2">Whole seedling</tissue>
    </source>
</reference>
<sequence>MAWFGGEGAMADGQEGSPMRAKPGN</sequence>
<proteinExistence type="predicted"/>
<dbReference type="Proteomes" id="UP000188268">
    <property type="component" value="Unassembled WGS sequence"/>
</dbReference>
<evidence type="ECO:0000313" key="2">
    <source>
        <dbReference type="EMBL" id="OMO60779.1"/>
    </source>
</evidence>
<evidence type="ECO:0000313" key="3">
    <source>
        <dbReference type="Proteomes" id="UP000188268"/>
    </source>
</evidence>
<keyword evidence="3" id="KW-1185">Reference proteome</keyword>
<evidence type="ECO:0000256" key="1">
    <source>
        <dbReference type="SAM" id="MobiDB-lite"/>
    </source>
</evidence>
<name>A0A1R3GRW0_COCAP</name>
<accession>A0A1R3GRW0</accession>